<evidence type="ECO:0000259" key="6">
    <source>
        <dbReference type="PROSITE" id="PS50846"/>
    </source>
</evidence>
<dbReference type="Proteomes" id="UP000002051">
    <property type="component" value="Chromosome 3"/>
</dbReference>
<dbReference type="InterPro" id="IPR006121">
    <property type="entry name" value="HMA_dom"/>
</dbReference>
<dbReference type="STRING" id="3880.A0A072UU25"/>
<dbReference type="Gramene" id="rna14814">
    <property type="protein sequence ID" value="RHN66741.1"/>
    <property type="gene ID" value="gene14814"/>
</dbReference>
<reference evidence="7 10" key="1">
    <citation type="journal article" date="2011" name="Nature">
        <title>The Medicago genome provides insight into the evolution of rhizobial symbioses.</title>
        <authorList>
            <person name="Young N.D."/>
            <person name="Debelle F."/>
            <person name="Oldroyd G.E."/>
            <person name="Geurts R."/>
            <person name="Cannon S.B."/>
            <person name="Udvardi M.K."/>
            <person name="Benedito V.A."/>
            <person name="Mayer K.F."/>
            <person name="Gouzy J."/>
            <person name="Schoof H."/>
            <person name="Van de Peer Y."/>
            <person name="Proost S."/>
            <person name="Cook D.R."/>
            <person name="Meyers B.C."/>
            <person name="Spannagl M."/>
            <person name="Cheung F."/>
            <person name="De Mita S."/>
            <person name="Krishnakumar V."/>
            <person name="Gundlach H."/>
            <person name="Zhou S."/>
            <person name="Mudge J."/>
            <person name="Bharti A.K."/>
            <person name="Murray J.D."/>
            <person name="Naoumkina M.A."/>
            <person name="Rosen B."/>
            <person name="Silverstein K.A."/>
            <person name="Tang H."/>
            <person name="Rombauts S."/>
            <person name="Zhao P.X."/>
            <person name="Zhou P."/>
            <person name="Barbe V."/>
            <person name="Bardou P."/>
            <person name="Bechner M."/>
            <person name="Bellec A."/>
            <person name="Berger A."/>
            <person name="Berges H."/>
            <person name="Bidwell S."/>
            <person name="Bisseling T."/>
            <person name="Choisne N."/>
            <person name="Couloux A."/>
            <person name="Denny R."/>
            <person name="Deshpande S."/>
            <person name="Dai X."/>
            <person name="Doyle J.J."/>
            <person name="Dudez A.M."/>
            <person name="Farmer A.D."/>
            <person name="Fouteau S."/>
            <person name="Franken C."/>
            <person name="Gibelin C."/>
            <person name="Gish J."/>
            <person name="Goldstein S."/>
            <person name="Gonzalez A.J."/>
            <person name="Green P.J."/>
            <person name="Hallab A."/>
            <person name="Hartog M."/>
            <person name="Hua A."/>
            <person name="Humphray S.J."/>
            <person name="Jeong D.H."/>
            <person name="Jing Y."/>
            <person name="Jocker A."/>
            <person name="Kenton S.M."/>
            <person name="Kim D.J."/>
            <person name="Klee K."/>
            <person name="Lai H."/>
            <person name="Lang C."/>
            <person name="Lin S."/>
            <person name="Macmil S.L."/>
            <person name="Magdelenat G."/>
            <person name="Matthews L."/>
            <person name="McCorrison J."/>
            <person name="Monaghan E.L."/>
            <person name="Mun J.H."/>
            <person name="Najar F.Z."/>
            <person name="Nicholson C."/>
            <person name="Noirot C."/>
            <person name="O'Bleness M."/>
            <person name="Paule C.R."/>
            <person name="Poulain J."/>
            <person name="Prion F."/>
            <person name="Qin B."/>
            <person name="Qu C."/>
            <person name="Retzel E.F."/>
            <person name="Riddle C."/>
            <person name="Sallet E."/>
            <person name="Samain S."/>
            <person name="Samson N."/>
            <person name="Sanders I."/>
            <person name="Saurat O."/>
            <person name="Scarpelli C."/>
            <person name="Schiex T."/>
            <person name="Segurens B."/>
            <person name="Severin A.J."/>
            <person name="Sherrier D.J."/>
            <person name="Shi R."/>
            <person name="Sims S."/>
            <person name="Singer S.R."/>
            <person name="Sinharoy S."/>
            <person name="Sterck L."/>
            <person name="Viollet A."/>
            <person name="Wang B.B."/>
            <person name="Wang K."/>
            <person name="Wang M."/>
            <person name="Wang X."/>
            <person name="Warfsmann J."/>
            <person name="Weissenbach J."/>
            <person name="White D.D."/>
            <person name="White J.D."/>
            <person name="Wiley G.B."/>
            <person name="Wincker P."/>
            <person name="Xing Y."/>
            <person name="Yang L."/>
            <person name="Yao Z."/>
            <person name="Ying F."/>
            <person name="Zhai J."/>
            <person name="Zhou L."/>
            <person name="Zuber A."/>
            <person name="Denarie J."/>
            <person name="Dixon R.A."/>
            <person name="May G.D."/>
            <person name="Schwartz D.C."/>
            <person name="Rogers J."/>
            <person name="Quetier F."/>
            <person name="Town C.D."/>
            <person name="Roe B.A."/>
        </authorList>
    </citation>
    <scope>NUCLEOTIDE SEQUENCE [LARGE SCALE GENOMIC DNA]</scope>
    <source>
        <strain evidence="7">A17</strain>
        <strain evidence="9 10">cv. Jemalong A17</strain>
    </source>
</reference>
<dbReference type="PANTHER" id="PTHR46195">
    <property type="entry name" value="HEAVY METAL-ASSOCIATED ISOPRENYLATED PLANT PROTEIN 7"/>
    <property type="match status" value="1"/>
</dbReference>
<proteinExistence type="inferred from homology"/>
<dbReference type="Proteomes" id="UP000265566">
    <property type="component" value="Chromosome 3"/>
</dbReference>
<feature type="region of interest" description="Disordered" evidence="5">
    <location>
        <begin position="90"/>
        <end position="111"/>
    </location>
</feature>
<dbReference type="InterPro" id="IPR036163">
    <property type="entry name" value="HMA_dom_sf"/>
</dbReference>
<keyword evidence="3" id="KW-0449">Lipoprotein</keyword>
<dbReference type="PANTHER" id="PTHR46195:SF17">
    <property type="entry name" value="HEAVY METAL-ASSOCIATED ISOPRENYLATED PLANT PROTEIN 8"/>
    <property type="match status" value="1"/>
</dbReference>
<keyword evidence="1" id="KW-0488">Methylation</keyword>
<dbReference type="EnsemblPlants" id="KEH33339">
    <property type="protein sequence ID" value="KEH33339"/>
    <property type="gene ID" value="MTR_3g435930"/>
</dbReference>
<feature type="region of interest" description="Disordered" evidence="5">
    <location>
        <begin position="1"/>
        <end position="23"/>
    </location>
</feature>
<dbReference type="EMBL" id="CM001219">
    <property type="protein sequence ID" value="KEH33339.1"/>
    <property type="molecule type" value="Genomic_DNA"/>
</dbReference>
<evidence type="ECO:0000256" key="1">
    <source>
        <dbReference type="ARBA" id="ARBA00022481"/>
    </source>
</evidence>
<accession>A0A072UU25</accession>
<evidence type="ECO:0000313" key="7">
    <source>
        <dbReference type="EMBL" id="KEH33339.1"/>
    </source>
</evidence>
<evidence type="ECO:0000313" key="8">
    <source>
        <dbReference type="EMBL" id="RHN66741.1"/>
    </source>
</evidence>
<reference evidence="9" key="3">
    <citation type="submission" date="2015-04" db="UniProtKB">
        <authorList>
            <consortium name="EnsemblPlants"/>
        </authorList>
    </citation>
    <scope>IDENTIFICATION</scope>
    <source>
        <strain evidence="9">cv. Jemalong A17</strain>
    </source>
</reference>
<keyword evidence="10" id="KW-1185">Reference proteome</keyword>
<evidence type="ECO:0000256" key="5">
    <source>
        <dbReference type="SAM" id="MobiDB-lite"/>
    </source>
</evidence>
<dbReference type="CDD" id="cd00371">
    <property type="entry name" value="HMA"/>
    <property type="match status" value="2"/>
</dbReference>
<evidence type="ECO:0000313" key="10">
    <source>
        <dbReference type="Proteomes" id="UP000002051"/>
    </source>
</evidence>
<keyword evidence="3" id="KW-0636">Prenylation</keyword>
<dbReference type="PROSITE" id="PS50846">
    <property type="entry name" value="HMA_2"/>
    <property type="match status" value="2"/>
</dbReference>
<feature type="region of interest" description="Disordered" evidence="5">
    <location>
        <begin position="184"/>
        <end position="205"/>
    </location>
</feature>
<evidence type="ECO:0000256" key="2">
    <source>
        <dbReference type="ARBA" id="ARBA00022723"/>
    </source>
</evidence>
<evidence type="ECO:0000256" key="4">
    <source>
        <dbReference type="ARBA" id="ARBA00024045"/>
    </source>
</evidence>
<organism evidence="7 10">
    <name type="scientific">Medicago truncatula</name>
    <name type="common">Barrel medic</name>
    <name type="synonym">Medicago tribuloides</name>
    <dbReference type="NCBI Taxonomy" id="3880"/>
    <lineage>
        <taxon>Eukaryota</taxon>
        <taxon>Viridiplantae</taxon>
        <taxon>Streptophyta</taxon>
        <taxon>Embryophyta</taxon>
        <taxon>Tracheophyta</taxon>
        <taxon>Spermatophyta</taxon>
        <taxon>Magnoliopsida</taxon>
        <taxon>eudicotyledons</taxon>
        <taxon>Gunneridae</taxon>
        <taxon>Pentapetalae</taxon>
        <taxon>rosids</taxon>
        <taxon>fabids</taxon>
        <taxon>Fabales</taxon>
        <taxon>Fabaceae</taxon>
        <taxon>Papilionoideae</taxon>
        <taxon>50 kb inversion clade</taxon>
        <taxon>NPAAA clade</taxon>
        <taxon>Hologalegina</taxon>
        <taxon>IRL clade</taxon>
        <taxon>Trifolieae</taxon>
        <taxon>Medicago</taxon>
    </lineage>
</organism>
<dbReference type="SUPFAM" id="SSF55008">
    <property type="entry name" value="HMA, heavy metal-associated domain"/>
    <property type="match status" value="2"/>
</dbReference>
<keyword evidence="2" id="KW-0479">Metal-binding</keyword>
<feature type="compositionally biased region" description="Basic and acidic residues" evidence="5">
    <location>
        <begin position="97"/>
        <end position="111"/>
    </location>
</feature>
<reference evidence="8" key="4">
    <citation type="journal article" date="2018" name="Nat. Plants">
        <title>Whole-genome landscape of Medicago truncatula symbiotic genes.</title>
        <authorList>
            <person name="Pecrix Y."/>
            <person name="Gamas P."/>
            <person name="Carrere S."/>
        </authorList>
    </citation>
    <scope>NUCLEOTIDE SEQUENCE</scope>
    <source>
        <tissue evidence="8">Leaves</tissue>
    </source>
</reference>
<dbReference type="InterPro" id="IPR044577">
    <property type="entry name" value="HIPP4/7/8/17/18/19"/>
</dbReference>
<protein>
    <submittedName>
        <fullName evidence="7">Heavy metal transport/detoxification superfamily protein</fullName>
    </submittedName>
    <submittedName>
        <fullName evidence="8">Putative heavy metal-associated domain, HMA</fullName>
    </submittedName>
</protein>
<feature type="compositionally biased region" description="Basic and acidic residues" evidence="5">
    <location>
        <begin position="7"/>
        <end position="23"/>
    </location>
</feature>
<sequence>MGKKNKEHNNNNEENSENKGKKESDKCVVFKANIHCDGCSDQISKCLKGFEGISHIKIDRENHRIFLKGDVIKDPSKVLERLQKKFSKNVELISPKPKPENKQKKEPEKKEQAKVKTVVLKMYIHCEGCESDVKKNIEKMEGVESVELDKEKSHVTVKGTVESPKLVEYVKKKFGKHAEIIKDDGKRDQVKKDQGKNNNDKDSGHVIMFSYPPQYSTQYLYPNQNFSDENALACSIM</sequence>
<dbReference type="AlphaFoldDB" id="A0A072UU25"/>
<evidence type="ECO:0000313" key="9">
    <source>
        <dbReference type="EnsemblPlants" id="KEH33339"/>
    </source>
</evidence>
<feature type="domain" description="HMA" evidence="6">
    <location>
        <begin position="115"/>
        <end position="179"/>
    </location>
</feature>
<evidence type="ECO:0000256" key="3">
    <source>
        <dbReference type="ARBA" id="ARBA00023289"/>
    </source>
</evidence>
<dbReference type="Pfam" id="PF00403">
    <property type="entry name" value="HMA"/>
    <property type="match status" value="2"/>
</dbReference>
<dbReference type="Gene3D" id="3.30.70.100">
    <property type="match status" value="2"/>
</dbReference>
<comment type="similarity">
    <text evidence="4">Belongs to the HIPP family.</text>
</comment>
<dbReference type="HOGENOM" id="CLU_039886_0_0_1"/>
<dbReference type="GO" id="GO:0046872">
    <property type="term" value="F:metal ion binding"/>
    <property type="evidence" value="ECO:0007669"/>
    <property type="project" value="UniProtKB-KW"/>
</dbReference>
<feature type="compositionally biased region" description="Basic and acidic residues" evidence="5">
    <location>
        <begin position="184"/>
        <end position="204"/>
    </location>
</feature>
<gene>
    <name evidence="9" type="primary">25490430</name>
    <name evidence="7" type="ordered locus">MTR_3g435930</name>
    <name evidence="8" type="ORF">MtrunA17_Chr3g0094841</name>
</gene>
<name>A0A072UU25_MEDTR</name>
<reference evidence="7 10" key="2">
    <citation type="journal article" date="2014" name="BMC Genomics">
        <title>An improved genome release (version Mt4.0) for the model legume Medicago truncatula.</title>
        <authorList>
            <person name="Tang H."/>
            <person name="Krishnakumar V."/>
            <person name="Bidwell S."/>
            <person name="Rosen B."/>
            <person name="Chan A."/>
            <person name="Zhou S."/>
            <person name="Gentzbittel L."/>
            <person name="Childs K.L."/>
            <person name="Yandell M."/>
            <person name="Gundlach H."/>
            <person name="Mayer K.F."/>
            <person name="Schwartz D.C."/>
            <person name="Town C.D."/>
        </authorList>
    </citation>
    <scope>GENOME REANNOTATION</scope>
    <source>
        <strain evidence="7">A17</strain>
        <strain evidence="9 10">cv. Jemalong A17</strain>
    </source>
</reference>
<feature type="domain" description="HMA" evidence="6">
    <location>
        <begin position="25"/>
        <end position="90"/>
    </location>
</feature>
<dbReference type="EMBL" id="PSQE01000003">
    <property type="protein sequence ID" value="RHN66741.1"/>
    <property type="molecule type" value="Genomic_DNA"/>
</dbReference>